<evidence type="ECO:0000313" key="15">
    <source>
        <dbReference type="Proteomes" id="UP001315967"/>
    </source>
</evidence>
<evidence type="ECO:0000256" key="1">
    <source>
        <dbReference type="ARBA" id="ARBA00002919"/>
    </source>
</evidence>
<evidence type="ECO:0000256" key="8">
    <source>
        <dbReference type="ARBA" id="ARBA00023002"/>
    </source>
</evidence>
<dbReference type="EC" id="1.1.1.169" evidence="4 11"/>
<evidence type="ECO:0000256" key="2">
    <source>
        <dbReference type="ARBA" id="ARBA00004994"/>
    </source>
</evidence>
<dbReference type="InterPro" id="IPR008927">
    <property type="entry name" value="6-PGluconate_DH-like_C_sf"/>
</dbReference>
<dbReference type="InterPro" id="IPR003710">
    <property type="entry name" value="ApbA"/>
</dbReference>
<reference evidence="14 15" key="1">
    <citation type="submission" date="2022-08" db="EMBL/GenBank/DDBJ databases">
        <title>Aerococcaceae sp. nov isolated from spoiled eye mask.</title>
        <authorList>
            <person name="Zhou G."/>
            <person name="Xie X.-B."/>
            <person name="Shi Q.-S."/>
            <person name="Wang Y.-S."/>
            <person name="Wen X."/>
            <person name="Peng H."/>
            <person name="Yang X.-J."/>
            <person name="Tao H.-B."/>
            <person name="Huang X.-M."/>
        </authorList>
    </citation>
    <scope>NUCLEOTIDE SEQUENCE [LARGE SCALE GENOMIC DNA]</scope>
    <source>
        <strain evidence="15">DM20194951</strain>
    </source>
</reference>
<name>A0ABY5P5X4_9LACT</name>
<protein>
    <recommendedName>
        <fullName evidence="5 11">2-dehydropantoate 2-reductase</fullName>
        <ecNumber evidence="4 11">1.1.1.169</ecNumber>
    </recommendedName>
    <alternativeName>
        <fullName evidence="9 11">Ketopantoate reductase</fullName>
    </alternativeName>
</protein>
<proteinExistence type="inferred from homology"/>
<organism evidence="14 15">
    <name type="scientific">Fundicoccus culcitae</name>
    <dbReference type="NCBI Taxonomy" id="2969821"/>
    <lineage>
        <taxon>Bacteria</taxon>
        <taxon>Bacillati</taxon>
        <taxon>Bacillota</taxon>
        <taxon>Bacilli</taxon>
        <taxon>Lactobacillales</taxon>
        <taxon>Aerococcaceae</taxon>
        <taxon>Fundicoccus</taxon>
    </lineage>
</organism>
<keyword evidence="15" id="KW-1185">Reference proteome</keyword>
<comment type="function">
    <text evidence="1 11">Catalyzes the NADPH-dependent reduction of ketopantoate into pantoic acid.</text>
</comment>
<evidence type="ECO:0000313" key="14">
    <source>
        <dbReference type="EMBL" id="UUX33976.1"/>
    </source>
</evidence>
<feature type="domain" description="Ketopantoate reductase C-terminal" evidence="13">
    <location>
        <begin position="181"/>
        <end position="301"/>
    </location>
</feature>
<comment type="pathway">
    <text evidence="2 11">Cofactor biosynthesis; (R)-pantothenate biosynthesis; (R)-pantoate from 3-methyl-2-oxobutanoate: step 2/2.</text>
</comment>
<feature type="domain" description="Ketopantoate reductase N-terminal" evidence="12">
    <location>
        <begin position="3"/>
        <end position="150"/>
    </location>
</feature>
<sequence>MKIAIAGSGALGSSFGFMLQKGGHDVTLMDYWDEQIQTIREHGLTANVNGVIETIRIPIDKPENIQDSFDVVFMFTKSMGLRHMLKAIAHTLTVDTKIVCLLNGLGHAKTIAEYIPTKNIIMGTTVWTAGLDAPGKVHLMGHGPVEIQESDPSGKSETLAIVKVLQDCGLNGVYSEDVHFTTWRKACVNGTMNSLSAILDANIEELFSSTQTHAMVKEIVKEFAAAAEIDGVDLNVDEIVDYINQASVNLGSHYPSMHQDISNRRFTEIDFLNGTVAKMCEDNNIPAPYCRLITQLIHAKEEILGVK</sequence>
<evidence type="ECO:0000256" key="6">
    <source>
        <dbReference type="ARBA" id="ARBA00022655"/>
    </source>
</evidence>
<comment type="similarity">
    <text evidence="3 11">Belongs to the ketopantoate reductase family.</text>
</comment>
<keyword evidence="8 11" id="KW-0560">Oxidoreductase</keyword>
<dbReference type="PANTHER" id="PTHR43765:SF2">
    <property type="entry name" value="2-DEHYDROPANTOATE 2-REDUCTASE"/>
    <property type="match status" value="1"/>
</dbReference>
<evidence type="ECO:0000259" key="13">
    <source>
        <dbReference type="Pfam" id="PF08546"/>
    </source>
</evidence>
<evidence type="ECO:0000256" key="5">
    <source>
        <dbReference type="ARBA" id="ARBA00019465"/>
    </source>
</evidence>
<dbReference type="EMBL" id="CP102453">
    <property type="protein sequence ID" value="UUX33976.1"/>
    <property type="molecule type" value="Genomic_DNA"/>
</dbReference>
<dbReference type="NCBIfam" id="NF005088">
    <property type="entry name" value="PRK06522.1-2"/>
    <property type="match status" value="1"/>
</dbReference>
<dbReference type="Pfam" id="PF02558">
    <property type="entry name" value="ApbA"/>
    <property type="match status" value="1"/>
</dbReference>
<dbReference type="InterPro" id="IPR013328">
    <property type="entry name" value="6PGD_dom2"/>
</dbReference>
<keyword evidence="7 11" id="KW-0521">NADP</keyword>
<dbReference type="SUPFAM" id="SSF51735">
    <property type="entry name" value="NAD(P)-binding Rossmann-fold domains"/>
    <property type="match status" value="1"/>
</dbReference>
<dbReference type="RefSeq" id="WP_313793478.1">
    <property type="nucleotide sequence ID" value="NZ_CP102453.1"/>
</dbReference>
<dbReference type="NCBIfam" id="TIGR00745">
    <property type="entry name" value="apbA_panE"/>
    <property type="match status" value="1"/>
</dbReference>
<evidence type="ECO:0000259" key="12">
    <source>
        <dbReference type="Pfam" id="PF02558"/>
    </source>
</evidence>
<dbReference type="InterPro" id="IPR013752">
    <property type="entry name" value="KPA_reductase"/>
</dbReference>
<gene>
    <name evidence="14" type="ORF">NRE15_14000</name>
</gene>
<dbReference type="InterPro" id="IPR050838">
    <property type="entry name" value="Ketopantoate_reductase"/>
</dbReference>
<evidence type="ECO:0000256" key="9">
    <source>
        <dbReference type="ARBA" id="ARBA00032024"/>
    </source>
</evidence>
<evidence type="ECO:0000256" key="10">
    <source>
        <dbReference type="ARBA" id="ARBA00048793"/>
    </source>
</evidence>
<keyword evidence="6 11" id="KW-0566">Pantothenate biosynthesis</keyword>
<evidence type="ECO:0000256" key="11">
    <source>
        <dbReference type="RuleBase" id="RU362068"/>
    </source>
</evidence>
<dbReference type="InterPro" id="IPR036291">
    <property type="entry name" value="NAD(P)-bd_dom_sf"/>
</dbReference>
<evidence type="ECO:0000256" key="7">
    <source>
        <dbReference type="ARBA" id="ARBA00022857"/>
    </source>
</evidence>
<comment type="catalytic activity">
    <reaction evidence="10 11">
        <text>(R)-pantoate + NADP(+) = 2-dehydropantoate + NADPH + H(+)</text>
        <dbReference type="Rhea" id="RHEA:16233"/>
        <dbReference type="ChEBI" id="CHEBI:11561"/>
        <dbReference type="ChEBI" id="CHEBI:15378"/>
        <dbReference type="ChEBI" id="CHEBI:15980"/>
        <dbReference type="ChEBI" id="CHEBI:57783"/>
        <dbReference type="ChEBI" id="CHEBI:58349"/>
        <dbReference type="EC" id="1.1.1.169"/>
    </reaction>
</comment>
<evidence type="ECO:0000256" key="4">
    <source>
        <dbReference type="ARBA" id="ARBA00013014"/>
    </source>
</evidence>
<dbReference type="Pfam" id="PF08546">
    <property type="entry name" value="ApbA_C"/>
    <property type="match status" value="1"/>
</dbReference>
<dbReference type="PANTHER" id="PTHR43765">
    <property type="entry name" value="2-DEHYDROPANTOATE 2-REDUCTASE-RELATED"/>
    <property type="match status" value="1"/>
</dbReference>
<dbReference type="Gene3D" id="3.40.50.720">
    <property type="entry name" value="NAD(P)-binding Rossmann-like Domain"/>
    <property type="match status" value="1"/>
</dbReference>
<accession>A0ABY5P5X4</accession>
<evidence type="ECO:0000256" key="3">
    <source>
        <dbReference type="ARBA" id="ARBA00007870"/>
    </source>
</evidence>
<dbReference type="Gene3D" id="1.10.1040.10">
    <property type="entry name" value="N-(1-d-carboxylethyl)-l-norvaline Dehydrogenase, domain 2"/>
    <property type="match status" value="1"/>
</dbReference>
<dbReference type="SUPFAM" id="SSF48179">
    <property type="entry name" value="6-phosphogluconate dehydrogenase C-terminal domain-like"/>
    <property type="match status" value="1"/>
</dbReference>
<dbReference type="Proteomes" id="UP001315967">
    <property type="component" value="Chromosome"/>
</dbReference>
<dbReference type="InterPro" id="IPR013332">
    <property type="entry name" value="KPR_N"/>
</dbReference>